<dbReference type="Proteomes" id="UP000487649">
    <property type="component" value="Unassembled WGS sequence"/>
</dbReference>
<evidence type="ECO:0000313" key="5">
    <source>
        <dbReference type="Proteomes" id="UP000487649"/>
    </source>
</evidence>
<dbReference type="Pfam" id="PF00005">
    <property type="entry name" value="ABC_tran"/>
    <property type="match status" value="2"/>
</dbReference>
<dbReference type="PANTHER" id="PTHR42855">
    <property type="entry name" value="ABC TRANSPORTER ATP-BINDING SUBUNIT"/>
    <property type="match status" value="1"/>
</dbReference>
<keyword evidence="2 4" id="KW-0067">ATP-binding</keyword>
<dbReference type="SUPFAM" id="SSF52540">
    <property type="entry name" value="P-loop containing nucleoside triphosphate hydrolases"/>
    <property type="match status" value="2"/>
</dbReference>
<dbReference type="AlphaFoldDB" id="A0A9X5ANV7"/>
<dbReference type="GO" id="GO:0016887">
    <property type="term" value="F:ATP hydrolysis activity"/>
    <property type="evidence" value="ECO:0007669"/>
    <property type="project" value="InterPro"/>
</dbReference>
<comment type="caution">
    <text evidence="4">The sequence shown here is derived from an EMBL/GenBank/DDBJ whole genome shotgun (WGS) entry which is preliminary data.</text>
</comment>
<evidence type="ECO:0000313" key="4">
    <source>
        <dbReference type="EMBL" id="MTK21612.1"/>
    </source>
</evidence>
<dbReference type="GO" id="GO:0005524">
    <property type="term" value="F:ATP binding"/>
    <property type="evidence" value="ECO:0007669"/>
    <property type="project" value="UniProtKB-KW"/>
</dbReference>
<dbReference type="EMBL" id="WMQE01000019">
    <property type="protein sequence ID" value="MTK21612.1"/>
    <property type="molecule type" value="Genomic_DNA"/>
</dbReference>
<keyword evidence="1" id="KW-0547">Nucleotide-binding</keyword>
<dbReference type="NCBIfam" id="NF000355">
    <property type="entry name" value="ribo_prot_ABC_F"/>
    <property type="match status" value="1"/>
</dbReference>
<organism evidence="4 5">
    <name type="scientific">Turicibacter sanguinis</name>
    <dbReference type="NCBI Taxonomy" id="154288"/>
    <lineage>
        <taxon>Bacteria</taxon>
        <taxon>Bacillati</taxon>
        <taxon>Bacillota</taxon>
        <taxon>Erysipelotrichia</taxon>
        <taxon>Erysipelotrichales</taxon>
        <taxon>Turicibacteraceae</taxon>
        <taxon>Turicibacter</taxon>
    </lineage>
</organism>
<dbReference type="SMART" id="SM00382">
    <property type="entry name" value="AAA"/>
    <property type="match status" value="2"/>
</dbReference>
<dbReference type="InterPro" id="IPR003593">
    <property type="entry name" value="AAA+_ATPase"/>
</dbReference>
<evidence type="ECO:0000256" key="1">
    <source>
        <dbReference type="ARBA" id="ARBA00022741"/>
    </source>
</evidence>
<dbReference type="PANTHER" id="PTHR42855:SF2">
    <property type="entry name" value="DRUG RESISTANCE ABC TRANSPORTER,ATP-BINDING PROTEIN"/>
    <property type="match status" value="1"/>
</dbReference>
<dbReference type="CDD" id="cd03221">
    <property type="entry name" value="ABCF_EF-3"/>
    <property type="match status" value="1"/>
</dbReference>
<dbReference type="InterPro" id="IPR017871">
    <property type="entry name" value="ABC_transporter-like_CS"/>
</dbReference>
<dbReference type="InterPro" id="IPR051309">
    <property type="entry name" value="ABCF_ATPase"/>
</dbReference>
<sequence length="520" mass="60154">MPKIRILNGSFHYPNTNQLVFEGLNLDIEATWKSGIVARNGMGKTTLLKLIHGDLKLTTGDCQKEIETAFFPITFKHSDGVVLELMKKEIGPYVECEQVMAAFLQGEASEEDYYEALNTYLEYDGYEIESKIKKEIHRLNLSDDILSREYETLSGGEQTKIQMVILFLRPQTFVLLDEPTNHLDKEGIEQLSNYLKCKSGFLLVSHHRHFLDACVDHIIALQGHSVVVQQGNYSSYEYDYELKREFELKQRDKIEKDIRRLEEVARDRRNWSNAREKEKIGAGDKGFVSHRAAKMMKRALHVERRIDQQLQEKKELIKHKEHIPYLKITQHQQVSVLYQVSHLNVSYGDKMILRDISFTLEAGERLVIEGPNGSGKTTLIKSLLEQIPYDGMIKRDNRVKVAYVSQFPKYQSGFLRDILQIEQLEEARFRSILGALSCHRDIFLRDLSSFSLGELKKVEMARSLYNPSQVLIWDEPLNGLDILSRKAIEEAILQSEPTMIFIEHDETFIEKIATKRLVLS</sequence>
<feature type="domain" description="ABC transporter" evidence="3">
    <location>
        <begin position="338"/>
        <end position="520"/>
    </location>
</feature>
<evidence type="ECO:0000256" key="2">
    <source>
        <dbReference type="ARBA" id="ARBA00022840"/>
    </source>
</evidence>
<protein>
    <submittedName>
        <fullName evidence="4">ATP-binding cassette domain-containing protein</fullName>
    </submittedName>
</protein>
<feature type="domain" description="ABC transporter" evidence="3">
    <location>
        <begin position="4"/>
        <end position="248"/>
    </location>
</feature>
<dbReference type="InterPro" id="IPR003439">
    <property type="entry name" value="ABC_transporter-like_ATP-bd"/>
</dbReference>
<dbReference type="FunFam" id="3.40.50.300:FF:000011">
    <property type="entry name" value="Putative ABC transporter ATP-binding component"/>
    <property type="match status" value="1"/>
</dbReference>
<name>A0A9X5ANV7_9FIRM</name>
<proteinExistence type="predicted"/>
<reference evidence="4 5" key="1">
    <citation type="journal article" date="2019" name="Nat. Med.">
        <title>A library of human gut bacterial isolates paired with longitudinal multiomics data enables mechanistic microbiome research.</title>
        <authorList>
            <person name="Poyet M."/>
            <person name="Groussin M."/>
            <person name="Gibbons S.M."/>
            <person name="Avila-Pacheco J."/>
            <person name="Jiang X."/>
            <person name="Kearney S.M."/>
            <person name="Perrotta A.R."/>
            <person name="Berdy B."/>
            <person name="Zhao S."/>
            <person name="Lieberman T.D."/>
            <person name="Swanson P.K."/>
            <person name="Smith M."/>
            <person name="Roesemann S."/>
            <person name="Alexander J.E."/>
            <person name="Rich S.A."/>
            <person name="Livny J."/>
            <person name="Vlamakis H."/>
            <person name="Clish C."/>
            <person name="Bullock K."/>
            <person name="Deik A."/>
            <person name="Scott J."/>
            <person name="Pierce K.A."/>
            <person name="Xavier R.J."/>
            <person name="Alm E.J."/>
        </authorList>
    </citation>
    <scope>NUCLEOTIDE SEQUENCE [LARGE SCALE GENOMIC DNA]</scope>
    <source>
        <strain evidence="4 5">BIOML-A198</strain>
    </source>
</reference>
<dbReference type="Gene3D" id="3.40.50.300">
    <property type="entry name" value="P-loop containing nucleotide triphosphate hydrolases"/>
    <property type="match status" value="2"/>
</dbReference>
<dbReference type="InterPro" id="IPR027417">
    <property type="entry name" value="P-loop_NTPase"/>
</dbReference>
<gene>
    <name evidence="4" type="ORF">GMA92_09280</name>
</gene>
<evidence type="ECO:0000259" key="3">
    <source>
        <dbReference type="PROSITE" id="PS50893"/>
    </source>
</evidence>
<dbReference type="PROSITE" id="PS00211">
    <property type="entry name" value="ABC_TRANSPORTER_1"/>
    <property type="match status" value="2"/>
</dbReference>
<dbReference type="PROSITE" id="PS50893">
    <property type="entry name" value="ABC_TRANSPORTER_2"/>
    <property type="match status" value="2"/>
</dbReference>
<accession>A0A9X5ANV7</accession>